<dbReference type="InterPro" id="IPR029063">
    <property type="entry name" value="SAM-dependent_MTases_sf"/>
</dbReference>
<feature type="domain" description="HTH arsR-type" evidence="1">
    <location>
        <begin position="1"/>
        <end position="90"/>
    </location>
</feature>
<protein>
    <submittedName>
        <fullName evidence="2">Metalloregulator ArsR/SmtB family transcription factor</fullName>
    </submittedName>
</protein>
<dbReference type="SMART" id="SM00418">
    <property type="entry name" value="HTH_ARSR"/>
    <property type="match status" value="1"/>
</dbReference>
<dbReference type="Gene3D" id="1.10.10.10">
    <property type="entry name" value="Winged helix-like DNA-binding domain superfamily/Winged helix DNA-binding domain"/>
    <property type="match status" value="1"/>
</dbReference>
<dbReference type="GO" id="GO:0008757">
    <property type="term" value="F:S-adenosylmethionine-dependent methyltransferase activity"/>
    <property type="evidence" value="ECO:0007669"/>
    <property type="project" value="InterPro"/>
</dbReference>
<dbReference type="InterPro" id="IPR011991">
    <property type="entry name" value="ArsR-like_HTH"/>
</dbReference>
<sequence>MDDILSIFRALADPTRLRIVLLLLKMELAVGELAQILDQSQPRISRHIKILDEAGLAERRKEGSWVFLRPGQAVELDILRRIFRSEKVAKTKQAIEDEAQLSLVRKARAEMAERYFEAHAEEWDAIRSLHIAELEVEHAMMALLKDTNLGHLLDIGTGTGRMIEVFGPKAEKITALDKSPEMLRLARAKLLDENENADASKLLAKTELKLGDFNNLPLPDANVDSVILHQVLHYAQHPEAVLLEVARVLGHNGVLVIADFAVHDHEELRSKHAHARLGFSDDSMQRWFTAAHLDLIQTRTLDGGELSVKIWVGRKTGLTKIHPNDGTDLLVPNLQKRASA</sequence>
<dbReference type="SUPFAM" id="SSF53335">
    <property type="entry name" value="S-adenosyl-L-methionine-dependent methyltransferases"/>
    <property type="match status" value="1"/>
</dbReference>
<proteinExistence type="predicted"/>
<dbReference type="InterPro" id="IPR001845">
    <property type="entry name" value="HTH_ArsR_DNA-bd_dom"/>
</dbReference>
<dbReference type="PROSITE" id="PS50987">
    <property type="entry name" value="HTH_ARSR_2"/>
    <property type="match status" value="1"/>
</dbReference>
<dbReference type="KEGG" id="phao:HF685_07505"/>
<dbReference type="InterPro" id="IPR036390">
    <property type="entry name" value="WH_DNA-bd_sf"/>
</dbReference>
<dbReference type="Pfam" id="PF08241">
    <property type="entry name" value="Methyltransf_11"/>
    <property type="match status" value="1"/>
</dbReference>
<dbReference type="CDD" id="cd02440">
    <property type="entry name" value="AdoMet_MTases"/>
    <property type="match status" value="1"/>
</dbReference>
<evidence type="ECO:0000313" key="3">
    <source>
        <dbReference type="Proteomes" id="UP000501600"/>
    </source>
</evidence>
<name>A0A6H2DMG3_9SPHN</name>
<dbReference type="PRINTS" id="PR00778">
    <property type="entry name" value="HTHARSR"/>
</dbReference>
<dbReference type="Pfam" id="PF01022">
    <property type="entry name" value="HTH_5"/>
    <property type="match status" value="1"/>
</dbReference>
<reference evidence="2 3" key="1">
    <citation type="submission" date="2020-04" db="EMBL/GenBank/DDBJ databases">
        <title>Genome sequence for Sphingorhabdus sp. strain M1.</title>
        <authorList>
            <person name="Park S.-J."/>
        </authorList>
    </citation>
    <scope>NUCLEOTIDE SEQUENCE [LARGE SCALE GENOMIC DNA]</scope>
    <source>
        <strain evidence="2 3">JK6</strain>
    </source>
</reference>
<gene>
    <name evidence="2" type="ORF">HF685_07505</name>
</gene>
<evidence type="ECO:0000313" key="2">
    <source>
        <dbReference type="EMBL" id="QJB69145.1"/>
    </source>
</evidence>
<dbReference type="EMBL" id="CP051217">
    <property type="protein sequence ID" value="QJB69145.1"/>
    <property type="molecule type" value="Genomic_DNA"/>
</dbReference>
<dbReference type="NCBIfam" id="NF033788">
    <property type="entry name" value="HTH_metalloreg"/>
    <property type="match status" value="1"/>
</dbReference>
<accession>A0A6H2DMG3</accession>
<dbReference type="SUPFAM" id="SSF46785">
    <property type="entry name" value="Winged helix' DNA-binding domain"/>
    <property type="match status" value="1"/>
</dbReference>
<organism evidence="2 3">
    <name type="scientific">Parasphingorhabdus halotolerans</name>
    <dbReference type="NCBI Taxonomy" id="2725558"/>
    <lineage>
        <taxon>Bacteria</taxon>
        <taxon>Pseudomonadati</taxon>
        <taxon>Pseudomonadota</taxon>
        <taxon>Alphaproteobacteria</taxon>
        <taxon>Sphingomonadales</taxon>
        <taxon>Sphingomonadaceae</taxon>
        <taxon>Parasphingorhabdus</taxon>
    </lineage>
</organism>
<keyword evidence="3" id="KW-1185">Reference proteome</keyword>
<dbReference type="InterPro" id="IPR013216">
    <property type="entry name" value="Methyltransf_11"/>
</dbReference>
<dbReference type="Gene3D" id="3.40.50.150">
    <property type="entry name" value="Vaccinia Virus protein VP39"/>
    <property type="match status" value="1"/>
</dbReference>
<dbReference type="CDD" id="cd00090">
    <property type="entry name" value="HTH_ARSR"/>
    <property type="match status" value="1"/>
</dbReference>
<evidence type="ECO:0000259" key="1">
    <source>
        <dbReference type="PROSITE" id="PS50987"/>
    </source>
</evidence>
<dbReference type="InterPro" id="IPR036388">
    <property type="entry name" value="WH-like_DNA-bd_sf"/>
</dbReference>
<dbReference type="AlphaFoldDB" id="A0A6H2DMG3"/>
<dbReference type="PANTHER" id="PTHR42912">
    <property type="entry name" value="METHYLTRANSFERASE"/>
    <property type="match status" value="1"/>
</dbReference>
<dbReference type="InterPro" id="IPR050508">
    <property type="entry name" value="Methyltransf_Superfamily"/>
</dbReference>
<dbReference type="PANTHER" id="PTHR42912:SF93">
    <property type="entry name" value="N6-ADENOSINE-METHYLTRANSFERASE TMT1A"/>
    <property type="match status" value="1"/>
</dbReference>
<dbReference type="Proteomes" id="UP000501600">
    <property type="component" value="Chromosome"/>
</dbReference>
<dbReference type="GO" id="GO:0003700">
    <property type="term" value="F:DNA-binding transcription factor activity"/>
    <property type="evidence" value="ECO:0007669"/>
    <property type="project" value="InterPro"/>
</dbReference>
<dbReference type="RefSeq" id="WP_168818986.1">
    <property type="nucleotide sequence ID" value="NZ_CP051217.1"/>
</dbReference>